<sequence length="147" mass="16697">MIHHFSIAAENPQHTAAVLAEIMNGNVLPFAPHSGSYMMLSPDKYGTGIEVYPLKIVIQPGEGEQSCQFQETSHPNNFTATHAAISVDSTQEQIEAIGHREGWRVIRCRRAFFDVMEFWVENRVMIEFLTPEMTDQYLKLTQSDNLL</sequence>
<dbReference type="EMBL" id="BJCF01000001">
    <property type="protein sequence ID" value="GCL40402.1"/>
    <property type="molecule type" value="Genomic_DNA"/>
</dbReference>
<proteinExistence type="predicted"/>
<gene>
    <name evidence="1" type="ORF">NIES80_00870</name>
</gene>
<dbReference type="Proteomes" id="UP000299367">
    <property type="component" value="Unassembled WGS sequence"/>
</dbReference>
<accession>A0A480A7A8</accession>
<reference evidence="2" key="1">
    <citation type="submission" date="2019-02" db="EMBL/GenBank/DDBJ databases">
        <title>Draft genome sequence of Dolichospermum planctonicum NIES-80.</title>
        <authorList>
            <person name="Yamaguchi H."/>
            <person name="Suzuki S."/>
            <person name="Kawachi M."/>
        </authorList>
    </citation>
    <scope>NUCLEOTIDE SEQUENCE [LARGE SCALE GENOMIC DNA]</scope>
    <source>
        <strain evidence="2">NIES-80</strain>
    </source>
</reference>
<protein>
    <recommendedName>
        <fullName evidence="3">VOC domain-containing protein</fullName>
    </recommendedName>
</protein>
<evidence type="ECO:0000313" key="1">
    <source>
        <dbReference type="EMBL" id="GCL40402.1"/>
    </source>
</evidence>
<dbReference type="AlphaFoldDB" id="A0A480A7A8"/>
<name>A0A480A7A8_9CYAN</name>
<evidence type="ECO:0000313" key="2">
    <source>
        <dbReference type="Proteomes" id="UP000299367"/>
    </source>
</evidence>
<dbReference type="RefSeq" id="WP_028091432.1">
    <property type="nucleotide sequence ID" value="NZ_BJCF01000001.1"/>
</dbReference>
<comment type="caution">
    <text evidence="1">The sequence shown here is derived from an EMBL/GenBank/DDBJ whole genome shotgun (WGS) entry which is preliminary data.</text>
</comment>
<dbReference type="OrthoDB" id="512901at2"/>
<evidence type="ECO:0008006" key="3">
    <source>
        <dbReference type="Google" id="ProtNLM"/>
    </source>
</evidence>
<dbReference type="GeneID" id="78014323"/>
<organism evidence="1 2">
    <name type="scientific">Dolichospermum planctonicum</name>
    <dbReference type="NCBI Taxonomy" id="136072"/>
    <lineage>
        <taxon>Bacteria</taxon>
        <taxon>Bacillati</taxon>
        <taxon>Cyanobacteriota</taxon>
        <taxon>Cyanophyceae</taxon>
        <taxon>Nostocales</taxon>
        <taxon>Aphanizomenonaceae</taxon>
        <taxon>Dolichospermum</taxon>
    </lineage>
</organism>